<dbReference type="PANTHER" id="PTHR35046:SF9">
    <property type="entry name" value="RNA-DIRECTED DNA POLYMERASE"/>
    <property type="match status" value="1"/>
</dbReference>
<gene>
    <name evidence="1" type="ORF">J1N35_044091</name>
</gene>
<evidence type="ECO:0000313" key="1">
    <source>
        <dbReference type="EMBL" id="KAH1031917.1"/>
    </source>
</evidence>
<sequence length="183" mass="21030">MAQFADDLNVSIANALNLQTYIDLEDSCKGCGHYSHDCANMRLLLIKEDDEYTFDSNQIDLDMPKLINDVDDGGEFYAEEELVEPINNVHCLVVRHTFNNQLRDNHDLQRTIIFHSRYLIKGKLCSLIIDSRGCANIGKKYILAPLNSKDVHNDQIKMIMFCKEVMGNEEESCIKDREKRGLE</sequence>
<name>A0A9D3U8L3_9ROSI</name>
<comment type="caution">
    <text evidence="1">The sequence shown here is derived from an EMBL/GenBank/DDBJ whole genome shotgun (WGS) entry which is preliminary data.</text>
</comment>
<accession>A0A9D3U8L3</accession>
<organism evidence="1 2">
    <name type="scientific">Gossypium stocksii</name>
    <dbReference type="NCBI Taxonomy" id="47602"/>
    <lineage>
        <taxon>Eukaryota</taxon>
        <taxon>Viridiplantae</taxon>
        <taxon>Streptophyta</taxon>
        <taxon>Embryophyta</taxon>
        <taxon>Tracheophyta</taxon>
        <taxon>Spermatophyta</taxon>
        <taxon>Magnoliopsida</taxon>
        <taxon>eudicotyledons</taxon>
        <taxon>Gunneridae</taxon>
        <taxon>Pentapetalae</taxon>
        <taxon>rosids</taxon>
        <taxon>malvids</taxon>
        <taxon>Malvales</taxon>
        <taxon>Malvaceae</taxon>
        <taxon>Malvoideae</taxon>
        <taxon>Gossypium</taxon>
    </lineage>
</organism>
<protein>
    <submittedName>
        <fullName evidence="1">Uncharacterized protein</fullName>
    </submittedName>
</protein>
<dbReference type="OrthoDB" id="1934635at2759"/>
<dbReference type="AlphaFoldDB" id="A0A9D3U8L3"/>
<evidence type="ECO:0000313" key="2">
    <source>
        <dbReference type="Proteomes" id="UP000828251"/>
    </source>
</evidence>
<keyword evidence="2" id="KW-1185">Reference proteome</keyword>
<proteinExistence type="predicted"/>
<dbReference type="PANTHER" id="PTHR35046">
    <property type="entry name" value="ZINC KNUCKLE (CCHC-TYPE) FAMILY PROTEIN"/>
    <property type="match status" value="1"/>
</dbReference>
<reference evidence="1 2" key="1">
    <citation type="journal article" date="2021" name="Plant Biotechnol. J.">
        <title>Multi-omics assisted identification of the key and species-specific regulatory components of drought-tolerant mechanisms in Gossypium stocksii.</title>
        <authorList>
            <person name="Yu D."/>
            <person name="Ke L."/>
            <person name="Zhang D."/>
            <person name="Wu Y."/>
            <person name="Sun Y."/>
            <person name="Mei J."/>
            <person name="Sun J."/>
            <person name="Sun Y."/>
        </authorList>
    </citation>
    <scope>NUCLEOTIDE SEQUENCE [LARGE SCALE GENOMIC DNA]</scope>
    <source>
        <strain evidence="2">cv. E1</strain>
        <tissue evidence="1">Leaf</tissue>
    </source>
</reference>
<dbReference type="EMBL" id="JAIQCV010000013">
    <property type="protein sequence ID" value="KAH1031917.1"/>
    <property type="molecule type" value="Genomic_DNA"/>
</dbReference>
<dbReference type="Proteomes" id="UP000828251">
    <property type="component" value="Unassembled WGS sequence"/>
</dbReference>